<evidence type="ECO:0000256" key="1">
    <source>
        <dbReference type="ARBA" id="ARBA00004141"/>
    </source>
</evidence>
<evidence type="ECO:0000313" key="7">
    <source>
        <dbReference type="EMBL" id="CAD9494579.1"/>
    </source>
</evidence>
<feature type="transmembrane region" description="Helical" evidence="6">
    <location>
        <begin position="225"/>
        <end position="245"/>
    </location>
</feature>
<dbReference type="PANTHER" id="PTHR11266">
    <property type="entry name" value="PEROXISOMAL MEMBRANE PROTEIN 2, PXMP2 MPV17"/>
    <property type="match status" value="1"/>
</dbReference>
<comment type="subcellular location">
    <subcellularLocation>
        <location evidence="1">Membrane</location>
        <topology evidence="1">Multi-pass membrane protein</topology>
    </subcellularLocation>
</comment>
<feature type="transmembrane region" description="Helical" evidence="6">
    <location>
        <begin position="184"/>
        <end position="205"/>
    </location>
</feature>
<keyword evidence="4 6" id="KW-1133">Transmembrane helix</keyword>
<dbReference type="AlphaFoldDB" id="A0A7S2HMV9"/>
<evidence type="ECO:0000256" key="5">
    <source>
        <dbReference type="ARBA" id="ARBA00023136"/>
    </source>
</evidence>
<evidence type="ECO:0000256" key="3">
    <source>
        <dbReference type="ARBA" id="ARBA00022692"/>
    </source>
</evidence>
<dbReference type="GO" id="GO:0005737">
    <property type="term" value="C:cytoplasm"/>
    <property type="evidence" value="ECO:0007669"/>
    <property type="project" value="TreeGrafter"/>
</dbReference>
<reference evidence="7" key="1">
    <citation type="submission" date="2021-01" db="EMBL/GenBank/DDBJ databases">
        <authorList>
            <person name="Corre E."/>
            <person name="Pelletier E."/>
            <person name="Niang G."/>
            <person name="Scheremetjew M."/>
            <person name="Finn R."/>
            <person name="Kale V."/>
            <person name="Holt S."/>
            <person name="Cochrane G."/>
            <person name="Meng A."/>
            <person name="Brown T."/>
            <person name="Cohen L."/>
        </authorList>
    </citation>
    <scope>NUCLEOTIDE SEQUENCE</scope>
    <source>
        <strain evidence="7">CCMP1381</strain>
    </source>
</reference>
<keyword evidence="3 6" id="KW-0812">Transmembrane</keyword>
<comment type="similarity">
    <text evidence="2 6">Belongs to the peroxisomal membrane protein PXMP2/4 family.</text>
</comment>
<proteinExistence type="inferred from homology"/>
<dbReference type="InterPro" id="IPR007248">
    <property type="entry name" value="Mpv17_PMP22"/>
</dbReference>
<accession>A0A7S2HMV9</accession>
<organism evidence="7">
    <name type="scientific">Octactis speculum</name>
    <dbReference type="NCBI Taxonomy" id="3111310"/>
    <lineage>
        <taxon>Eukaryota</taxon>
        <taxon>Sar</taxon>
        <taxon>Stramenopiles</taxon>
        <taxon>Ochrophyta</taxon>
        <taxon>Dictyochophyceae</taxon>
        <taxon>Dictyochales</taxon>
        <taxon>Dictyochaceae</taxon>
        <taxon>Octactis</taxon>
    </lineage>
</organism>
<dbReference type="GO" id="GO:0016020">
    <property type="term" value="C:membrane"/>
    <property type="evidence" value="ECO:0007669"/>
    <property type="project" value="UniProtKB-SubCell"/>
</dbReference>
<sequence>MQIQALLRNPPMILMKHGWLPHRIGGHAFQRMTFAGTTRPPKPLIKTETKGVRQRVRKSEKEKLRRIAARGQSQSIRATIEDGRDIQLGVLESMTAVLGRSKLVAPHFSVRKTRPFRAAVSDMVPLTSLDVPRRLVNDWLKRNIALASGLSLMIRYMSGDVIAQTIFEGSTNLDDYDVMRTAGFAGFGLFYGGTVGTFFYTVLWQRLFGHLPAMKKAVCMTTADTLIHVPFVYFPVFYVVTELVYHKQITINAVRRALQKFRAALPEDMVSCCMVWVPMHIFNFALLPIQLRMPFMSTVGIIWGTVLSVKNGRKFKD</sequence>
<evidence type="ECO:0000256" key="4">
    <source>
        <dbReference type="ARBA" id="ARBA00022989"/>
    </source>
</evidence>
<dbReference type="PANTHER" id="PTHR11266:SF21">
    <property type="entry name" value="ACT DOMAIN-CONTAINING PROTEIN"/>
    <property type="match status" value="1"/>
</dbReference>
<gene>
    <name evidence="7" type="ORF">DSPE1174_LOCUS32578</name>
</gene>
<evidence type="ECO:0000256" key="6">
    <source>
        <dbReference type="RuleBase" id="RU363053"/>
    </source>
</evidence>
<dbReference type="EMBL" id="HBGS01062544">
    <property type="protein sequence ID" value="CAD9494579.1"/>
    <property type="molecule type" value="Transcribed_RNA"/>
</dbReference>
<protein>
    <submittedName>
        <fullName evidence="7">Uncharacterized protein</fullName>
    </submittedName>
</protein>
<keyword evidence="5 6" id="KW-0472">Membrane</keyword>
<name>A0A7S2HMV9_9STRA</name>
<evidence type="ECO:0000256" key="2">
    <source>
        <dbReference type="ARBA" id="ARBA00006824"/>
    </source>
</evidence>
<dbReference type="Pfam" id="PF04117">
    <property type="entry name" value="Mpv17_PMP22"/>
    <property type="match status" value="1"/>
</dbReference>